<protein>
    <recommendedName>
        <fullName evidence="3">histidine kinase</fullName>
        <ecNumber evidence="3">2.7.13.3</ecNumber>
    </recommendedName>
</protein>
<dbReference type="Gene3D" id="3.30.565.10">
    <property type="entry name" value="Histidine kinase-like ATPase, C-terminal domain"/>
    <property type="match status" value="1"/>
</dbReference>
<dbReference type="Pfam" id="PF00512">
    <property type="entry name" value="HisKA"/>
    <property type="match status" value="1"/>
</dbReference>
<dbReference type="InterPro" id="IPR003661">
    <property type="entry name" value="HisK_dim/P_dom"/>
</dbReference>
<dbReference type="PROSITE" id="PS50109">
    <property type="entry name" value="HIS_KIN"/>
    <property type="match status" value="1"/>
</dbReference>
<evidence type="ECO:0000256" key="5">
    <source>
        <dbReference type="ARBA" id="ARBA00022553"/>
    </source>
</evidence>
<evidence type="ECO:0000256" key="3">
    <source>
        <dbReference type="ARBA" id="ARBA00012438"/>
    </source>
</evidence>
<keyword evidence="4" id="KW-1003">Cell membrane</keyword>
<feature type="transmembrane region" description="Helical" evidence="14">
    <location>
        <begin position="13"/>
        <end position="34"/>
    </location>
</feature>
<dbReference type="AlphaFoldDB" id="A0A0L6W369"/>
<feature type="domain" description="HAMP" evidence="16">
    <location>
        <begin position="213"/>
        <end position="266"/>
    </location>
</feature>
<dbReference type="Pfam" id="PF00672">
    <property type="entry name" value="HAMP"/>
    <property type="match status" value="1"/>
</dbReference>
<dbReference type="Gene3D" id="6.10.340.10">
    <property type="match status" value="1"/>
</dbReference>
<evidence type="ECO:0000256" key="9">
    <source>
        <dbReference type="ARBA" id="ARBA00022777"/>
    </source>
</evidence>
<evidence type="ECO:0000256" key="6">
    <source>
        <dbReference type="ARBA" id="ARBA00022679"/>
    </source>
</evidence>
<evidence type="ECO:0000256" key="8">
    <source>
        <dbReference type="ARBA" id="ARBA00022741"/>
    </source>
</evidence>
<evidence type="ECO:0000256" key="12">
    <source>
        <dbReference type="ARBA" id="ARBA00023012"/>
    </source>
</evidence>
<dbReference type="InterPro" id="IPR003594">
    <property type="entry name" value="HATPase_dom"/>
</dbReference>
<dbReference type="FunFam" id="3.30.565.10:FF:000006">
    <property type="entry name" value="Sensor histidine kinase WalK"/>
    <property type="match status" value="1"/>
</dbReference>
<dbReference type="SMART" id="SM00387">
    <property type="entry name" value="HATPase_c"/>
    <property type="match status" value="1"/>
</dbReference>
<dbReference type="RefSeq" id="WP_052217426.1">
    <property type="nucleotide sequence ID" value="NZ_LGTE01000007.1"/>
</dbReference>
<evidence type="ECO:0000256" key="11">
    <source>
        <dbReference type="ARBA" id="ARBA00022989"/>
    </source>
</evidence>
<evidence type="ECO:0000259" key="16">
    <source>
        <dbReference type="PROSITE" id="PS50885"/>
    </source>
</evidence>
<evidence type="ECO:0000256" key="10">
    <source>
        <dbReference type="ARBA" id="ARBA00022840"/>
    </source>
</evidence>
<dbReference type="CDD" id="cd00075">
    <property type="entry name" value="HATPase"/>
    <property type="match status" value="1"/>
</dbReference>
<comment type="subcellular location">
    <subcellularLocation>
        <location evidence="2">Cell membrane</location>
        <topology evidence="2">Multi-pass membrane protein</topology>
    </subcellularLocation>
</comment>
<dbReference type="SUPFAM" id="SSF55874">
    <property type="entry name" value="ATPase domain of HSP90 chaperone/DNA topoisomerase II/histidine kinase"/>
    <property type="match status" value="1"/>
</dbReference>
<dbReference type="FunFam" id="1.10.287.130:FF:000001">
    <property type="entry name" value="Two-component sensor histidine kinase"/>
    <property type="match status" value="1"/>
</dbReference>
<dbReference type="SMART" id="SM00304">
    <property type="entry name" value="HAMP"/>
    <property type="match status" value="1"/>
</dbReference>
<comment type="caution">
    <text evidence="17">The sequence shown here is derived from an EMBL/GenBank/DDBJ whole genome shotgun (WGS) entry which is preliminary data.</text>
</comment>
<feature type="transmembrane region" description="Helical" evidence="14">
    <location>
        <begin position="183"/>
        <end position="207"/>
    </location>
</feature>
<name>A0A0L6W369_9FIRM</name>
<dbReference type="PANTHER" id="PTHR45528:SF1">
    <property type="entry name" value="SENSOR HISTIDINE KINASE CPXA"/>
    <property type="match status" value="1"/>
</dbReference>
<evidence type="ECO:0000256" key="1">
    <source>
        <dbReference type="ARBA" id="ARBA00000085"/>
    </source>
</evidence>
<sequence>MNNRRRFGKLIKLITSLVVHSLKITTTFGFYLLGKIFKGIGKRLKFSITFKTATIYTLIFSTVLFVFSLIIVSAFTGFLFHESKSSLDKSARFTKASINDNLDIPEEQIKRYADVEGVSITIFNSQRDVIYTTEQDPDNVTFNEARDLSGITVNFDQISLNKEVKIGGNPYFLQVSRSIAREVFYMTILLACILASFMLAILLTVIVGSRTLRRMLRPIDNMINTARSISAQDLDTRLNVVNSHDELKELAETFNEMLDRIQASYEQQNRFVSDASHELRTPISVIQGYANLLNRWGKDDKAVLEESISAIKNEADNMKDLVEKLLFLARADKNTQNVVKTSFFLNELVEEVLKETRLIDTEHTITCATNEVVNVIADRGLIKQALRIFLDNSLKFTPPNGTISVNSYLKDKRVKLVIEDNGIGIPEEDLPYIFDRFYKCDKSRTRESGGAGLGLSIAKWIIEKHNGAIDVESAVGKGTKVIITMPLQ</sequence>
<keyword evidence="6" id="KW-0808">Transferase</keyword>
<keyword evidence="7 14" id="KW-0812">Transmembrane</keyword>
<dbReference type="PATRIC" id="fig|281456.6.peg.1447"/>
<evidence type="ECO:0000256" key="14">
    <source>
        <dbReference type="SAM" id="Phobius"/>
    </source>
</evidence>
<dbReference type="PRINTS" id="PR00344">
    <property type="entry name" value="BCTRLSENSOR"/>
</dbReference>
<dbReference type="SUPFAM" id="SSF47384">
    <property type="entry name" value="Homodimeric domain of signal transducing histidine kinase"/>
    <property type="match status" value="1"/>
</dbReference>
<evidence type="ECO:0000259" key="15">
    <source>
        <dbReference type="PROSITE" id="PS50109"/>
    </source>
</evidence>
<dbReference type="GO" id="GO:0000155">
    <property type="term" value="F:phosphorelay sensor kinase activity"/>
    <property type="evidence" value="ECO:0007669"/>
    <property type="project" value="InterPro"/>
</dbReference>
<evidence type="ECO:0000313" key="18">
    <source>
        <dbReference type="Proteomes" id="UP000037175"/>
    </source>
</evidence>
<evidence type="ECO:0000256" key="13">
    <source>
        <dbReference type="ARBA" id="ARBA00023136"/>
    </source>
</evidence>
<keyword evidence="18" id="KW-1185">Reference proteome</keyword>
<comment type="catalytic activity">
    <reaction evidence="1">
        <text>ATP + protein L-histidine = ADP + protein N-phospho-L-histidine.</text>
        <dbReference type="EC" id="2.7.13.3"/>
    </reaction>
</comment>
<keyword evidence="8" id="KW-0547">Nucleotide-binding</keyword>
<dbReference type="Gene3D" id="1.10.287.130">
    <property type="match status" value="1"/>
</dbReference>
<dbReference type="GO" id="GO:0005524">
    <property type="term" value="F:ATP binding"/>
    <property type="evidence" value="ECO:0007669"/>
    <property type="project" value="UniProtKB-KW"/>
</dbReference>
<evidence type="ECO:0000256" key="7">
    <source>
        <dbReference type="ARBA" id="ARBA00022692"/>
    </source>
</evidence>
<feature type="domain" description="Histidine kinase" evidence="15">
    <location>
        <begin position="274"/>
        <end position="488"/>
    </location>
</feature>
<dbReference type="InterPro" id="IPR005467">
    <property type="entry name" value="His_kinase_dom"/>
</dbReference>
<evidence type="ECO:0000313" key="17">
    <source>
        <dbReference type="EMBL" id="KNZ69980.1"/>
    </source>
</evidence>
<accession>A0A0L6W369</accession>
<dbReference type="InterPro" id="IPR036890">
    <property type="entry name" value="HATPase_C_sf"/>
</dbReference>
<dbReference type="InterPro" id="IPR004358">
    <property type="entry name" value="Sig_transdc_His_kin-like_C"/>
</dbReference>
<keyword evidence="11 14" id="KW-1133">Transmembrane helix</keyword>
<keyword evidence="9 17" id="KW-0418">Kinase</keyword>
<dbReference type="InterPro" id="IPR050398">
    <property type="entry name" value="HssS/ArlS-like"/>
</dbReference>
<keyword evidence="5" id="KW-0597">Phosphoprotein</keyword>
<dbReference type="EC" id="2.7.13.3" evidence="3"/>
<evidence type="ECO:0000256" key="4">
    <source>
        <dbReference type="ARBA" id="ARBA00022475"/>
    </source>
</evidence>
<dbReference type="PANTHER" id="PTHR45528">
    <property type="entry name" value="SENSOR HISTIDINE KINASE CPXA"/>
    <property type="match status" value="1"/>
</dbReference>
<dbReference type="Pfam" id="PF02518">
    <property type="entry name" value="HATPase_c"/>
    <property type="match status" value="1"/>
</dbReference>
<dbReference type="GO" id="GO:0005886">
    <property type="term" value="C:plasma membrane"/>
    <property type="evidence" value="ECO:0007669"/>
    <property type="project" value="UniProtKB-SubCell"/>
</dbReference>
<dbReference type="CDD" id="cd00082">
    <property type="entry name" value="HisKA"/>
    <property type="match status" value="1"/>
</dbReference>
<gene>
    <name evidence="17" type="ORF">Tfer_1361</name>
</gene>
<dbReference type="Proteomes" id="UP000037175">
    <property type="component" value="Unassembled WGS sequence"/>
</dbReference>
<dbReference type="PROSITE" id="PS50885">
    <property type="entry name" value="HAMP"/>
    <property type="match status" value="1"/>
</dbReference>
<keyword evidence="13 14" id="KW-0472">Membrane</keyword>
<organism evidence="17 18">
    <name type="scientific">Thermincola ferriacetica</name>
    <dbReference type="NCBI Taxonomy" id="281456"/>
    <lineage>
        <taxon>Bacteria</taxon>
        <taxon>Bacillati</taxon>
        <taxon>Bacillota</taxon>
        <taxon>Clostridia</taxon>
        <taxon>Eubacteriales</taxon>
        <taxon>Thermincolaceae</taxon>
        <taxon>Thermincola</taxon>
    </lineage>
</organism>
<dbReference type="InterPro" id="IPR036097">
    <property type="entry name" value="HisK_dim/P_sf"/>
</dbReference>
<dbReference type="InterPro" id="IPR003660">
    <property type="entry name" value="HAMP_dom"/>
</dbReference>
<keyword evidence="10" id="KW-0067">ATP-binding</keyword>
<evidence type="ECO:0000256" key="2">
    <source>
        <dbReference type="ARBA" id="ARBA00004651"/>
    </source>
</evidence>
<keyword evidence="12" id="KW-0902">Two-component regulatory system</keyword>
<feature type="transmembrane region" description="Helical" evidence="14">
    <location>
        <begin position="55"/>
        <end position="80"/>
    </location>
</feature>
<dbReference type="EMBL" id="LGTE01000007">
    <property type="protein sequence ID" value="KNZ69980.1"/>
    <property type="molecule type" value="Genomic_DNA"/>
</dbReference>
<reference evidence="18" key="1">
    <citation type="submission" date="2015-07" db="EMBL/GenBank/DDBJ databases">
        <title>Complete Genome of Thermincola ferriacetica strain Z-0001T.</title>
        <authorList>
            <person name="Lusk B."/>
            <person name="Badalamenti J.P."/>
            <person name="Parameswaran P."/>
            <person name="Bond D.R."/>
            <person name="Torres C.I."/>
        </authorList>
    </citation>
    <scope>NUCLEOTIDE SEQUENCE [LARGE SCALE GENOMIC DNA]</scope>
    <source>
        <strain evidence="18">Z-0001</strain>
    </source>
</reference>
<dbReference type="SUPFAM" id="SSF158472">
    <property type="entry name" value="HAMP domain-like"/>
    <property type="match status" value="1"/>
</dbReference>
<dbReference type="CDD" id="cd06225">
    <property type="entry name" value="HAMP"/>
    <property type="match status" value="1"/>
</dbReference>
<proteinExistence type="predicted"/>
<dbReference type="SMART" id="SM00388">
    <property type="entry name" value="HisKA"/>
    <property type="match status" value="1"/>
</dbReference>